<dbReference type="SUPFAM" id="SSF52540">
    <property type="entry name" value="P-loop containing nucleoside triphosphate hydrolases"/>
    <property type="match status" value="1"/>
</dbReference>
<dbReference type="GO" id="GO:0051603">
    <property type="term" value="P:proteolysis involved in protein catabolic process"/>
    <property type="evidence" value="ECO:0007669"/>
    <property type="project" value="TreeGrafter"/>
</dbReference>
<evidence type="ECO:0000259" key="1">
    <source>
        <dbReference type="Pfam" id="PF07724"/>
    </source>
</evidence>
<protein>
    <submittedName>
        <fullName evidence="2">Endopeptidase Clp ATP-binding regulatory subunit (ClpX)</fullName>
    </submittedName>
</protein>
<dbReference type="GO" id="GO:0005524">
    <property type="term" value="F:ATP binding"/>
    <property type="evidence" value="ECO:0007669"/>
    <property type="project" value="UniProtKB-KW"/>
</dbReference>
<dbReference type="InterPro" id="IPR027417">
    <property type="entry name" value="P-loop_NTPase"/>
</dbReference>
<dbReference type="GO" id="GO:0016887">
    <property type="term" value="F:ATP hydrolysis activity"/>
    <property type="evidence" value="ECO:0007669"/>
    <property type="project" value="InterPro"/>
</dbReference>
<evidence type="ECO:0000313" key="3">
    <source>
        <dbReference type="Proteomes" id="UP000488506"/>
    </source>
</evidence>
<dbReference type="Proteomes" id="UP000488506">
    <property type="component" value="Unassembled WGS sequence"/>
</dbReference>
<dbReference type="AlphaFoldDB" id="A0A833P2S1"/>
<keyword evidence="2" id="KW-0547">Nucleotide-binding</keyword>
<gene>
    <name evidence="2" type="ORF">FD145_1401</name>
</gene>
<comment type="caution">
    <text evidence="2">The sequence shown here is derived from an EMBL/GenBank/DDBJ whole genome shotgun (WGS) entry which is preliminary data.</text>
</comment>
<evidence type="ECO:0000313" key="2">
    <source>
        <dbReference type="EMBL" id="KAF0133200.1"/>
    </source>
</evidence>
<dbReference type="Pfam" id="PF07724">
    <property type="entry name" value="AAA_2"/>
    <property type="match status" value="1"/>
</dbReference>
<proteinExistence type="predicted"/>
<dbReference type="Gene3D" id="3.40.50.300">
    <property type="entry name" value="P-loop containing nucleotide triphosphate hydrolases"/>
    <property type="match status" value="1"/>
</dbReference>
<accession>A0A833P2S1</accession>
<dbReference type="EMBL" id="WPAF01000032">
    <property type="protein sequence ID" value="KAF0133200.1"/>
    <property type="molecule type" value="Genomic_DNA"/>
</dbReference>
<dbReference type="PANTHER" id="PTHR48102">
    <property type="entry name" value="ATP-DEPENDENT CLP PROTEASE ATP-BINDING SUBUNIT CLPX-LIKE, MITOCHONDRIAL-RELATED"/>
    <property type="match status" value="1"/>
</dbReference>
<sequence length="205" mass="23546">MWSKSLIFILSAAQGKKETADHAIVFLDEIDKIAKHGLDDYIDASSDGVQQDLLSVIDGGEFFYEPDHDDYSRKKFDCSNLLFIFGGAFNRLRNNDTISQEDLVKFGFIPEFANRLGNILRLDPLSGEVIKNLVRREVEEYSNYLVMGVDDMNVYTEIIHSIILIDKSYEEMGGRCVGSMVRRFFEDRMFEIDKKKMKNDGKEKG</sequence>
<dbReference type="InterPro" id="IPR003959">
    <property type="entry name" value="ATPase_AAA_core"/>
</dbReference>
<reference evidence="2 3" key="1">
    <citation type="submission" date="2019-12" db="EMBL/GenBank/DDBJ databases">
        <authorList>
            <person name="Wolfe R."/>
            <person name="Danczak R."/>
            <person name="Wilkins M."/>
        </authorList>
    </citation>
    <scope>NUCLEOTIDE SEQUENCE [LARGE SCALE GENOMIC DNA]</scope>
    <source>
        <strain evidence="2">X2_MaxBin.013</strain>
    </source>
</reference>
<name>A0A833P2S1_UNCSA</name>
<keyword evidence="2" id="KW-0067">ATP-binding</keyword>
<dbReference type="PANTHER" id="PTHR48102:SF7">
    <property type="entry name" value="ATP-DEPENDENT CLP PROTEASE ATP-BINDING SUBUNIT CLPX-LIKE, MITOCHONDRIAL"/>
    <property type="match status" value="1"/>
</dbReference>
<dbReference type="InterPro" id="IPR050052">
    <property type="entry name" value="ATP-dep_Clp_protease_ClpX"/>
</dbReference>
<organism evidence="2 3">
    <name type="scientific">Candidatus Saganbacteria bacterium</name>
    <dbReference type="NCBI Taxonomy" id="2575572"/>
    <lineage>
        <taxon>Bacteria</taxon>
        <taxon>Bacillati</taxon>
        <taxon>Saganbacteria</taxon>
    </lineage>
</organism>
<feature type="domain" description="ATPase AAA-type core" evidence="1">
    <location>
        <begin position="19"/>
        <end position="117"/>
    </location>
</feature>